<proteinExistence type="predicted"/>
<evidence type="ECO:0000313" key="2">
    <source>
        <dbReference type="Proteomes" id="UP000177187"/>
    </source>
</evidence>
<name>A0A1F5FGX5_9BACT</name>
<organism evidence="1 2">
    <name type="scientific">Candidatus Coatesbacteria bacterium RBG_13_66_14</name>
    <dbReference type="NCBI Taxonomy" id="1817816"/>
    <lineage>
        <taxon>Bacteria</taxon>
        <taxon>Candidatus Coatesiibacteriota</taxon>
    </lineage>
</organism>
<reference evidence="1 2" key="1">
    <citation type="journal article" date="2016" name="Nat. Commun.">
        <title>Thousands of microbial genomes shed light on interconnected biogeochemical processes in an aquifer system.</title>
        <authorList>
            <person name="Anantharaman K."/>
            <person name="Brown C.T."/>
            <person name="Hug L.A."/>
            <person name="Sharon I."/>
            <person name="Castelle C.J."/>
            <person name="Probst A.J."/>
            <person name="Thomas B.C."/>
            <person name="Singh A."/>
            <person name="Wilkins M.J."/>
            <person name="Karaoz U."/>
            <person name="Brodie E.L."/>
            <person name="Williams K.H."/>
            <person name="Hubbard S.S."/>
            <person name="Banfield J.F."/>
        </authorList>
    </citation>
    <scope>NUCLEOTIDE SEQUENCE [LARGE SCALE GENOMIC DNA]</scope>
</reference>
<gene>
    <name evidence="1" type="ORF">A2Y64_01150</name>
</gene>
<evidence type="ECO:0000313" key="1">
    <source>
        <dbReference type="EMBL" id="OGD78841.1"/>
    </source>
</evidence>
<dbReference type="InterPro" id="IPR043519">
    <property type="entry name" value="NT_sf"/>
</dbReference>
<dbReference type="SUPFAM" id="SSF81301">
    <property type="entry name" value="Nucleotidyltransferase"/>
    <property type="match status" value="1"/>
</dbReference>
<evidence type="ECO:0008006" key="3">
    <source>
        <dbReference type="Google" id="ProtNLM"/>
    </source>
</evidence>
<dbReference type="Proteomes" id="UP000177187">
    <property type="component" value="Unassembled WGS sequence"/>
</dbReference>
<dbReference type="AlphaFoldDB" id="A0A1F5FGX5"/>
<dbReference type="CDD" id="cd05403">
    <property type="entry name" value="NT_KNTase_like"/>
    <property type="match status" value="1"/>
</dbReference>
<comment type="caution">
    <text evidence="1">The sequence shown here is derived from an EMBL/GenBank/DDBJ whole genome shotgun (WGS) entry which is preliminary data.</text>
</comment>
<dbReference type="Gene3D" id="3.30.460.10">
    <property type="entry name" value="Beta Polymerase, domain 2"/>
    <property type="match status" value="1"/>
</dbReference>
<dbReference type="EMBL" id="MFAF01000023">
    <property type="protein sequence ID" value="OGD78841.1"/>
    <property type="molecule type" value="Genomic_DNA"/>
</dbReference>
<protein>
    <recommendedName>
        <fullName evidence="3">Kanamycin nucleotidyltransferase C-terminal domain-containing protein</fullName>
    </recommendedName>
</protein>
<accession>A0A1F5FGX5</accession>
<sequence>MLDQDNRYYLALRLAQSLTERHGEDLLLCGLYGSAMRGTDTPWSDLELFCVVDDLCPLESLSFLYHGIHVAVTVKRQCELERLLTEPSREWPVLMGILSVLEPLAGDGDWVPKWLELGESAPPERFHNFLAKKLPDLVFESYGRVRSCAAGGDFDDLHPAVCKFLLEMNLVLCLVNRRWVTHDYFRGLADAAGFPLLPAGYAETAPALWRARETETVAPLAEKLFDAYLALLDDQGLLPRDFTDPAELDELL</sequence>